<evidence type="ECO:0000313" key="1">
    <source>
        <dbReference type="EMBL" id="MFD1949008.1"/>
    </source>
</evidence>
<reference evidence="2" key="1">
    <citation type="journal article" date="2019" name="Int. J. Syst. Evol. Microbiol.">
        <title>The Global Catalogue of Microorganisms (GCM) 10K type strain sequencing project: providing services to taxonomists for standard genome sequencing and annotation.</title>
        <authorList>
            <consortium name="The Broad Institute Genomics Platform"/>
            <consortium name="The Broad Institute Genome Sequencing Center for Infectious Disease"/>
            <person name="Wu L."/>
            <person name="Ma J."/>
        </authorList>
    </citation>
    <scope>NUCLEOTIDE SEQUENCE [LARGE SCALE GENOMIC DNA]</scope>
    <source>
        <strain evidence="2">CGMCC 1.12477</strain>
    </source>
</reference>
<dbReference type="EMBL" id="JBHUGD010000004">
    <property type="protein sequence ID" value="MFD1949008.1"/>
    <property type="molecule type" value="Genomic_DNA"/>
</dbReference>
<name>A0ABW4TSP7_9ACTN</name>
<evidence type="ECO:0000313" key="2">
    <source>
        <dbReference type="Proteomes" id="UP001597351"/>
    </source>
</evidence>
<organism evidence="1 2">
    <name type="scientific">Nocardioides aestuarii</name>
    <dbReference type="NCBI Taxonomy" id="252231"/>
    <lineage>
        <taxon>Bacteria</taxon>
        <taxon>Bacillati</taxon>
        <taxon>Actinomycetota</taxon>
        <taxon>Actinomycetes</taxon>
        <taxon>Propionibacteriales</taxon>
        <taxon>Nocardioidaceae</taxon>
        <taxon>Nocardioides</taxon>
    </lineage>
</organism>
<dbReference type="Pfam" id="PF07849">
    <property type="entry name" value="DUF1641"/>
    <property type="match status" value="1"/>
</dbReference>
<keyword evidence="2" id="KW-1185">Reference proteome</keyword>
<comment type="caution">
    <text evidence="1">The sequence shown here is derived from an EMBL/GenBank/DDBJ whole genome shotgun (WGS) entry which is preliminary data.</text>
</comment>
<proteinExistence type="predicted"/>
<dbReference type="RefSeq" id="WP_343921268.1">
    <property type="nucleotide sequence ID" value="NZ_BAAAJT010000003.1"/>
</dbReference>
<gene>
    <name evidence="1" type="ORF">ACFSDE_19550</name>
</gene>
<accession>A0ABW4TSP7</accession>
<dbReference type="Proteomes" id="UP001597351">
    <property type="component" value="Unassembled WGS sequence"/>
</dbReference>
<dbReference type="InterPro" id="IPR012440">
    <property type="entry name" value="DUF1641"/>
</dbReference>
<sequence>MAHSLGYTPPTPPDTAARDDLDDLVAALHESGLLRAAAGGARSYPRLLGALLDTVDADTVRALIALTGAARGLDPDRAEEVATGVRRARDAAATAAASREPEGVRALFRRLRDPDTRRGLSAALAALAALGSALGTSADDRGDA</sequence>
<protein>
    <submittedName>
        <fullName evidence="1">DUF1641 domain-containing protein</fullName>
    </submittedName>
</protein>